<organism evidence="1 2">
    <name type="scientific">Fomitopsis schrenkii</name>
    <name type="common">Brown rot fungus</name>
    <dbReference type="NCBI Taxonomy" id="2126942"/>
    <lineage>
        <taxon>Eukaryota</taxon>
        <taxon>Fungi</taxon>
        <taxon>Dikarya</taxon>
        <taxon>Basidiomycota</taxon>
        <taxon>Agaricomycotina</taxon>
        <taxon>Agaricomycetes</taxon>
        <taxon>Polyporales</taxon>
        <taxon>Fomitopsis</taxon>
    </lineage>
</organism>
<sequence length="73" mass="7900">MSTFRGGGVTYERPSAGPRMLPWRREEIGWSWTVMAMHTPRRRTGGSVANALTFIQSAGMGSALQSADGCTLP</sequence>
<keyword evidence="2" id="KW-1185">Reference proteome</keyword>
<accession>S8DJM6</accession>
<dbReference type="AlphaFoldDB" id="S8DJM6"/>
<dbReference type="InParanoid" id="S8DJM6"/>
<evidence type="ECO:0000313" key="1">
    <source>
        <dbReference type="EMBL" id="EPS93756.1"/>
    </source>
</evidence>
<reference evidence="1 2" key="1">
    <citation type="journal article" date="2012" name="Science">
        <title>The Paleozoic origin of enzymatic lignin decomposition reconstructed from 31 fungal genomes.</title>
        <authorList>
            <person name="Floudas D."/>
            <person name="Binder M."/>
            <person name="Riley R."/>
            <person name="Barry K."/>
            <person name="Blanchette R.A."/>
            <person name="Henrissat B."/>
            <person name="Martinez A.T."/>
            <person name="Otillar R."/>
            <person name="Spatafora J.W."/>
            <person name="Yadav J.S."/>
            <person name="Aerts A."/>
            <person name="Benoit I."/>
            <person name="Boyd A."/>
            <person name="Carlson A."/>
            <person name="Copeland A."/>
            <person name="Coutinho P.M."/>
            <person name="de Vries R.P."/>
            <person name="Ferreira P."/>
            <person name="Findley K."/>
            <person name="Foster B."/>
            <person name="Gaskell J."/>
            <person name="Glotzer D."/>
            <person name="Gorecki P."/>
            <person name="Heitman J."/>
            <person name="Hesse C."/>
            <person name="Hori C."/>
            <person name="Igarashi K."/>
            <person name="Jurgens J.A."/>
            <person name="Kallen N."/>
            <person name="Kersten P."/>
            <person name="Kohler A."/>
            <person name="Kuees U."/>
            <person name="Kumar T.K.A."/>
            <person name="Kuo A."/>
            <person name="LaButti K."/>
            <person name="Larrondo L.F."/>
            <person name="Lindquist E."/>
            <person name="Ling A."/>
            <person name="Lombard V."/>
            <person name="Lucas S."/>
            <person name="Lundell T."/>
            <person name="Martin R."/>
            <person name="McLaughlin D.J."/>
            <person name="Morgenstern I."/>
            <person name="Morin E."/>
            <person name="Murat C."/>
            <person name="Nagy L.G."/>
            <person name="Nolan M."/>
            <person name="Ohm R.A."/>
            <person name="Patyshakuliyeva A."/>
            <person name="Rokas A."/>
            <person name="Ruiz-Duenas F.J."/>
            <person name="Sabat G."/>
            <person name="Salamov A."/>
            <person name="Samejima M."/>
            <person name="Schmutz J."/>
            <person name="Slot J.C."/>
            <person name="St John F."/>
            <person name="Stenlid J."/>
            <person name="Sun H."/>
            <person name="Sun S."/>
            <person name="Syed K."/>
            <person name="Tsang A."/>
            <person name="Wiebenga A."/>
            <person name="Young D."/>
            <person name="Pisabarro A."/>
            <person name="Eastwood D.C."/>
            <person name="Martin F."/>
            <person name="Cullen D."/>
            <person name="Grigoriev I.V."/>
            <person name="Hibbett D.S."/>
        </authorList>
    </citation>
    <scope>NUCLEOTIDE SEQUENCE</scope>
    <source>
        <strain evidence="2">FP-58527</strain>
    </source>
</reference>
<name>S8DJM6_FOMSC</name>
<evidence type="ECO:0000313" key="2">
    <source>
        <dbReference type="Proteomes" id="UP000015241"/>
    </source>
</evidence>
<dbReference type="Proteomes" id="UP000015241">
    <property type="component" value="Unassembled WGS sequence"/>
</dbReference>
<proteinExistence type="predicted"/>
<dbReference type="HOGENOM" id="CLU_2704827_0_0_1"/>
<dbReference type="EMBL" id="KE504258">
    <property type="protein sequence ID" value="EPS93756.1"/>
    <property type="molecule type" value="Genomic_DNA"/>
</dbReference>
<gene>
    <name evidence="1" type="ORF">FOMPIDRAFT_1026433</name>
</gene>
<protein>
    <submittedName>
        <fullName evidence="1">Uncharacterized protein</fullName>
    </submittedName>
</protein>